<dbReference type="EMBL" id="JADIMC010000019">
    <property type="protein sequence ID" value="MBO8475613.1"/>
    <property type="molecule type" value="Genomic_DNA"/>
</dbReference>
<comment type="caution">
    <text evidence="2">The sequence shown here is derived from an EMBL/GenBank/DDBJ whole genome shotgun (WGS) entry which is preliminary data.</text>
</comment>
<dbReference type="AlphaFoldDB" id="A0A9D9IMT7"/>
<reference evidence="2" key="1">
    <citation type="submission" date="2020-10" db="EMBL/GenBank/DDBJ databases">
        <authorList>
            <person name="Gilroy R."/>
        </authorList>
    </citation>
    <scope>NUCLEOTIDE SEQUENCE</scope>
    <source>
        <strain evidence="2">6919</strain>
    </source>
</reference>
<evidence type="ECO:0000256" key="1">
    <source>
        <dbReference type="SAM" id="Phobius"/>
    </source>
</evidence>
<gene>
    <name evidence="2" type="ORF">IAB88_01310</name>
</gene>
<protein>
    <submittedName>
        <fullName evidence="2">Uncharacterized protein</fullName>
    </submittedName>
</protein>
<keyword evidence="1" id="KW-0812">Transmembrane</keyword>
<name>A0A9D9IMT7_9BACT</name>
<evidence type="ECO:0000313" key="3">
    <source>
        <dbReference type="Proteomes" id="UP000823598"/>
    </source>
</evidence>
<sequence length="133" mass="15531">MKQEQDILDKIGKDSGFRVPEGYFADFTKKMTESLPEKTFKKEPKPTKWMRIRPWVYMAAMFGGIWCMMQIFADMKDAVSHNLGYNPEIADAMNDEKFVDDYMMLGEISYYDLLDEMYNEGVDASIFDIDSIN</sequence>
<dbReference type="Proteomes" id="UP000823598">
    <property type="component" value="Unassembled WGS sequence"/>
</dbReference>
<evidence type="ECO:0000313" key="2">
    <source>
        <dbReference type="EMBL" id="MBO8475613.1"/>
    </source>
</evidence>
<keyword evidence="1" id="KW-1133">Transmembrane helix</keyword>
<organism evidence="2 3">
    <name type="scientific">Candidatus Limisoma faecipullorum</name>
    <dbReference type="NCBI Taxonomy" id="2840854"/>
    <lineage>
        <taxon>Bacteria</taxon>
        <taxon>Pseudomonadati</taxon>
        <taxon>Bacteroidota</taxon>
        <taxon>Bacteroidia</taxon>
        <taxon>Bacteroidales</taxon>
        <taxon>Candidatus Limisoma</taxon>
    </lineage>
</organism>
<reference evidence="2" key="2">
    <citation type="journal article" date="2021" name="PeerJ">
        <title>Extensive microbial diversity within the chicken gut microbiome revealed by metagenomics and culture.</title>
        <authorList>
            <person name="Gilroy R."/>
            <person name="Ravi A."/>
            <person name="Getino M."/>
            <person name="Pursley I."/>
            <person name="Horton D.L."/>
            <person name="Alikhan N.F."/>
            <person name="Baker D."/>
            <person name="Gharbi K."/>
            <person name="Hall N."/>
            <person name="Watson M."/>
            <person name="Adriaenssens E.M."/>
            <person name="Foster-Nyarko E."/>
            <person name="Jarju S."/>
            <person name="Secka A."/>
            <person name="Antonio M."/>
            <person name="Oren A."/>
            <person name="Chaudhuri R.R."/>
            <person name="La Ragione R."/>
            <person name="Hildebrand F."/>
            <person name="Pallen M.J."/>
        </authorList>
    </citation>
    <scope>NUCLEOTIDE SEQUENCE</scope>
    <source>
        <strain evidence="2">6919</strain>
    </source>
</reference>
<accession>A0A9D9IMT7</accession>
<keyword evidence="1" id="KW-0472">Membrane</keyword>
<proteinExistence type="predicted"/>
<feature type="transmembrane region" description="Helical" evidence="1">
    <location>
        <begin position="55"/>
        <end position="73"/>
    </location>
</feature>